<dbReference type="AlphaFoldDB" id="A0A3A1UQY0"/>
<organism evidence="1 2">
    <name type="scientific">Paenibacillus nanensis</name>
    <dbReference type="NCBI Taxonomy" id="393251"/>
    <lineage>
        <taxon>Bacteria</taxon>
        <taxon>Bacillati</taxon>
        <taxon>Bacillota</taxon>
        <taxon>Bacilli</taxon>
        <taxon>Bacillales</taxon>
        <taxon>Paenibacillaceae</taxon>
        <taxon>Paenibacillus</taxon>
    </lineage>
</organism>
<evidence type="ECO:0000313" key="2">
    <source>
        <dbReference type="Proteomes" id="UP000266482"/>
    </source>
</evidence>
<sequence>MKFAGYPNEVIAELDDAQKQAIYNEKLVYSSHTKENNFAFESAANTPQFSTFTTTGNWTRTLVASKVTTPTKGKNEFVLDYNWTWNNNPDFALMDKFGIAWSDDFDAYPESAVYAYRATGYNSVRNETRDYSTGNVPGYKEWNSAAGVGWEYDIKDFFYYNNLSYVVNTHKGWGRIKIGKYSNKSGTTESTSAVGSYFHKYGAFTGTLSFSPAPSVSISYATNYDKFADAGAAPFSWTNYNW</sequence>
<accession>A0A3A1UQY0</accession>
<proteinExistence type="predicted"/>
<evidence type="ECO:0000313" key="1">
    <source>
        <dbReference type="EMBL" id="RIX48677.1"/>
    </source>
</evidence>
<reference evidence="1 2" key="1">
    <citation type="submission" date="2018-09" db="EMBL/GenBank/DDBJ databases">
        <title>Paenibacillus aracenensis nov. sp. isolated from a cave in southern Spain.</title>
        <authorList>
            <person name="Jurado V."/>
            <person name="Gutierrez-Patricio S."/>
            <person name="Gonzalez-Pimentel J.L."/>
            <person name="Miller A.Z."/>
            <person name="Laiz L."/>
            <person name="Saiz-Jimenez C."/>
        </authorList>
    </citation>
    <scope>NUCLEOTIDE SEQUENCE [LARGE SCALE GENOMIC DNA]</scope>
    <source>
        <strain evidence="1 2">DSM 22867</strain>
    </source>
</reference>
<name>A0A3A1UQY0_9BACL</name>
<keyword evidence="2" id="KW-1185">Reference proteome</keyword>
<protein>
    <submittedName>
        <fullName evidence="1">Uncharacterized protein</fullName>
    </submittedName>
</protein>
<comment type="caution">
    <text evidence="1">The sequence shown here is derived from an EMBL/GenBank/DDBJ whole genome shotgun (WGS) entry which is preliminary data.</text>
</comment>
<gene>
    <name evidence="1" type="ORF">D3P08_23545</name>
</gene>
<dbReference type="EMBL" id="QXQA01000020">
    <property type="protein sequence ID" value="RIX48677.1"/>
    <property type="molecule type" value="Genomic_DNA"/>
</dbReference>
<dbReference type="Proteomes" id="UP000266482">
    <property type="component" value="Unassembled WGS sequence"/>
</dbReference>